<evidence type="ECO:0000256" key="1">
    <source>
        <dbReference type="SAM" id="MobiDB-lite"/>
    </source>
</evidence>
<organism evidence="4 5">
    <name type="scientific">Candidatus Harrisonbacteria bacterium CG10_big_fil_rev_8_21_14_0_10_44_23</name>
    <dbReference type="NCBI Taxonomy" id="1974585"/>
    <lineage>
        <taxon>Bacteria</taxon>
        <taxon>Candidatus Harrisoniibacteriota</taxon>
    </lineage>
</organism>
<keyword evidence="2" id="KW-0472">Membrane</keyword>
<keyword evidence="3" id="KW-0732">Signal</keyword>
<keyword evidence="2" id="KW-0812">Transmembrane</keyword>
<comment type="caution">
    <text evidence="4">The sequence shown here is derived from an EMBL/GenBank/DDBJ whole genome shotgun (WGS) entry which is preliminary data.</text>
</comment>
<reference evidence="5" key="1">
    <citation type="submission" date="2017-09" db="EMBL/GenBank/DDBJ databases">
        <title>Depth-based differentiation of microbial function through sediment-hosted aquifers and enrichment of novel symbionts in the deep terrestrial subsurface.</title>
        <authorList>
            <person name="Probst A.J."/>
            <person name="Ladd B."/>
            <person name="Jarett J.K."/>
            <person name="Geller-Mcgrath D.E."/>
            <person name="Sieber C.M.K."/>
            <person name="Emerson J.B."/>
            <person name="Anantharaman K."/>
            <person name="Thomas B.C."/>
            <person name="Malmstrom R."/>
            <person name="Stieglmeier M."/>
            <person name="Klingl A."/>
            <person name="Woyke T."/>
            <person name="Ryan C.M."/>
            <person name="Banfield J.F."/>
        </authorList>
    </citation>
    <scope>NUCLEOTIDE SEQUENCE [LARGE SCALE GENOMIC DNA]</scope>
</reference>
<feature type="region of interest" description="Disordered" evidence="1">
    <location>
        <begin position="146"/>
        <end position="166"/>
    </location>
</feature>
<name>A0A2H0UPQ1_9BACT</name>
<accession>A0A2H0UPQ1</accession>
<dbReference type="EMBL" id="PFBB01000025">
    <property type="protein sequence ID" value="PIR88402.1"/>
    <property type="molecule type" value="Genomic_DNA"/>
</dbReference>
<feature type="chain" id="PRO_5013943822" evidence="3">
    <location>
        <begin position="26"/>
        <end position="166"/>
    </location>
</feature>
<feature type="transmembrane region" description="Helical" evidence="2">
    <location>
        <begin position="96"/>
        <end position="121"/>
    </location>
</feature>
<proteinExistence type="predicted"/>
<dbReference type="AlphaFoldDB" id="A0A2H0UPQ1"/>
<gene>
    <name evidence="4" type="ORF">COU09_02400</name>
</gene>
<keyword evidence="2" id="KW-1133">Transmembrane helix</keyword>
<evidence type="ECO:0000313" key="5">
    <source>
        <dbReference type="Proteomes" id="UP000229615"/>
    </source>
</evidence>
<evidence type="ECO:0000256" key="3">
    <source>
        <dbReference type="SAM" id="SignalP"/>
    </source>
</evidence>
<feature type="transmembrane region" description="Helical" evidence="2">
    <location>
        <begin position="60"/>
        <end position="84"/>
    </location>
</feature>
<sequence length="166" mass="17746">MRKATLFALTLVIALSPILTTTAHAEDTTGIFAVKCYPWLPPNATGSCGFDELFGLSRSIIRWLIGIALTLISLFVLIGGYNILTAAGNAAQVSKGIAIIRGAIIGLVIVFLSYLIVYTVFRVLGINPGNYFQSGDINSPLPTASTNTMPINPVDSPVGESNWPRY</sequence>
<protein>
    <submittedName>
        <fullName evidence="4">Uncharacterized protein</fullName>
    </submittedName>
</protein>
<evidence type="ECO:0000313" key="4">
    <source>
        <dbReference type="EMBL" id="PIR88402.1"/>
    </source>
</evidence>
<feature type="signal peptide" evidence="3">
    <location>
        <begin position="1"/>
        <end position="25"/>
    </location>
</feature>
<dbReference type="Proteomes" id="UP000229615">
    <property type="component" value="Unassembled WGS sequence"/>
</dbReference>
<evidence type="ECO:0000256" key="2">
    <source>
        <dbReference type="SAM" id="Phobius"/>
    </source>
</evidence>